<dbReference type="Gene3D" id="3.30.420.40">
    <property type="match status" value="2"/>
</dbReference>
<organism evidence="3 4">
    <name type="scientific">Nonomuraea jabiensis</name>
    <dbReference type="NCBI Taxonomy" id="882448"/>
    <lineage>
        <taxon>Bacteria</taxon>
        <taxon>Bacillati</taxon>
        <taxon>Actinomycetota</taxon>
        <taxon>Actinomycetes</taxon>
        <taxon>Streptosporangiales</taxon>
        <taxon>Streptosporangiaceae</taxon>
        <taxon>Nonomuraea</taxon>
    </lineage>
</organism>
<evidence type="ECO:0000313" key="3">
    <source>
        <dbReference type="EMBL" id="MBB5780536.1"/>
    </source>
</evidence>
<dbReference type="GO" id="GO:0016301">
    <property type="term" value="F:kinase activity"/>
    <property type="evidence" value="ECO:0007669"/>
    <property type="project" value="UniProtKB-KW"/>
</dbReference>
<dbReference type="InterPro" id="IPR000600">
    <property type="entry name" value="ROK"/>
</dbReference>
<dbReference type="EMBL" id="JACHMB010000001">
    <property type="protein sequence ID" value="MBB5780536.1"/>
    <property type="molecule type" value="Genomic_DNA"/>
</dbReference>
<comment type="caution">
    <text evidence="3">The sequence shown here is derived from an EMBL/GenBank/DDBJ whole genome shotgun (WGS) entry which is preliminary data.</text>
</comment>
<keyword evidence="3" id="KW-0418">Kinase</keyword>
<reference evidence="3 4" key="1">
    <citation type="submission" date="2020-08" db="EMBL/GenBank/DDBJ databases">
        <title>Sequencing the genomes of 1000 actinobacteria strains.</title>
        <authorList>
            <person name="Klenk H.-P."/>
        </authorList>
    </citation>
    <scope>NUCLEOTIDE SEQUENCE [LARGE SCALE GENOMIC DNA]</scope>
    <source>
        <strain evidence="3 4">DSM 45507</strain>
    </source>
</reference>
<dbReference type="SUPFAM" id="SSF46785">
    <property type="entry name" value="Winged helix' DNA-binding domain"/>
    <property type="match status" value="1"/>
</dbReference>
<dbReference type="Gene3D" id="1.10.10.10">
    <property type="entry name" value="Winged helix-like DNA-binding domain superfamily/Winged helix DNA-binding domain"/>
    <property type="match status" value="1"/>
</dbReference>
<comment type="similarity">
    <text evidence="1">Belongs to the ROK (NagC/XylR) family.</text>
</comment>
<keyword evidence="4" id="KW-1185">Reference proteome</keyword>
<dbReference type="CDD" id="cd24073">
    <property type="entry name" value="ASKHA_ATPase_ROK_CYANR"/>
    <property type="match status" value="1"/>
</dbReference>
<dbReference type="Pfam" id="PF00480">
    <property type="entry name" value="ROK"/>
    <property type="match status" value="1"/>
</dbReference>
<proteinExistence type="inferred from homology"/>
<accession>A0A7W9LE70</accession>
<dbReference type="InterPro" id="IPR049874">
    <property type="entry name" value="ROK_cs"/>
</dbReference>
<dbReference type="PANTHER" id="PTHR18964:SF149">
    <property type="entry name" value="BIFUNCTIONAL UDP-N-ACETYLGLUCOSAMINE 2-EPIMERASE_N-ACETYLMANNOSAMINE KINASE"/>
    <property type="match status" value="1"/>
</dbReference>
<gene>
    <name evidence="3" type="ORF">HD596_007292</name>
</gene>
<dbReference type="InterPro" id="IPR036390">
    <property type="entry name" value="WH_DNA-bd_sf"/>
</dbReference>
<dbReference type="AlphaFoldDB" id="A0A7W9LE70"/>
<feature type="region of interest" description="Disordered" evidence="2">
    <location>
        <begin position="390"/>
        <end position="418"/>
    </location>
</feature>
<evidence type="ECO:0000256" key="1">
    <source>
        <dbReference type="ARBA" id="ARBA00006479"/>
    </source>
</evidence>
<dbReference type="PROSITE" id="PS01125">
    <property type="entry name" value="ROK"/>
    <property type="match status" value="1"/>
</dbReference>
<protein>
    <submittedName>
        <fullName evidence="3">Putative NBD/HSP70 family sugar kinase</fullName>
    </submittedName>
</protein>
<dbReference type="InterPro" id="IPR036388">
    <property type="entry name" value="WH-like_DNA-bd_sf"/>
</dbReference>
<evidence type="ECO:0000313" key="4">
    <source>
        <dbReference type="Proteomes" id="UP000579153"/>
    </source>
</evidence>
<evidence type="ECO:0000256" key="2">
    <source>
        <dbReference type="SAM" id="MobiDB-lite"/>
    </source>
</evidence>
<dbReference type="InterPro" id="IPR043129">
    <property type="entry name" value="ATPase_NBD"/>
</dbReference>
<sequence length="418" mass="43143">MHPRLTSTPAAATVFTMVLTQGPVSRVEIAKRSGLSSAAVTKAARPFIEAGYLEELEATERTAPGAGRPASPLSIRPEREFFCGVKITHEELIGVVTDLRAQPLVSAHRPLATTSAEGVVSALAELVAELLAADPAYGERCHALGLAVSGDVDKAHGVVRYSPFLQWHQVPLARLAAEATGLIVTIDNDVKSLTVAEQWFGDGVGTSSFALVTVGVGIGCGLVVNDRVVAGAHGVAGEIGHIPVGRDEPECHCGGRGCVEAIAGTAPLLAAARAASGDASLTVEAAIDAAHAGDPAVREVFARAGHAIGLAMAAMANLFGPERIIVTGDVPGLASYGLFEEQLNRSFAAQAFGAAADCRLLLRPRSFEQWARGAAAVAIQQHFTLEGAPLPGLRSAGSEATGATREGSGSQRPRRLTK</sequence>
<dbReference type="SUPFAM" id="SSF53067">
    <property type="entry name" value="Actin-like ATPase domain"/>
    <property type="match status" value="1"/>
</dbReference>
<dbReference type="PANTHER" id="PTHR18964">
    <property type="entry name" value="ROK (REPRESSOR, ORF, KINASE) FAMILY"/>
    <property type="match status" value="1"/>
</dbReference>
<keyword evidence="3" id="KW-0808">Transferase</keyword>
<dbReference type="RefSeq" id="WP_185073982.1">
    <property type="nucleotide sequence ID" value="NZ_JACHMB010000001.1"/>
</dbReference>
<name>A0A7W9LE70_9ACTN</name>
<dbReference type="Proteomes" id="UP000579153">
    <property type="component" value="Unassembled WGS sequence"/>
</dbReference>